<feature type="domain" description="AMP-binding enzyme C-terminal" evidence="4">
    <location>
        <begin position="418"/>
        <end position="493"/>
    </location>
</feature>
<comment type="caution">
    <text evidence="5">The sequence shown here is derived from an EMBL/GenBank/DDBJ whole genome shotgun (WGS) entry which is preliminary data.</text>
</comment>
<evidence type="ECO:0000313" key="5">
    <source>
        <dbReference type="EMBL" id="RJP23865.1"/>
    </source>
</evidence>
<dbReference type="SUPFAM" id="SSF56801">
    <property type="entry name" value="Acetyl-CoA synthetase-like"/>
    <property type="match status" value="1"/>
</dbReference>
<dbReference type="Gene3D" id="3.30.300.30">
    <property type="match status" value="1"/>
</dbReference>
<dbReference type="InterPro" id="IPR042099">
    <property type="entry name" value="ANL_N_sf"/>
</dbReference>
<feature type="domain" description="AMP-dependent synthetase/ligase" evidence="3">
    <location>
        <begin position="9"/>
        <end position="367"/>
    </location>
</feature>
<sequence>MRTLRHVVDERAEQHPQKIFLIAPEPRLELTYGRLRRDSITFGKRLLEIGLAKGDKLSYMMGNGYQTVKIFLGAMYSGFTVAPLNLLAQPSQLAYVLDHSDTKLVFFTEDHKEKLEAAVSKINRGIQLVPVDNDSEMIFPETQDRMDLSLPDVAEDDDALLLYTSGTTGLPKGVVLSHKNLLAGGRFTMMAHALGPDDRALCSLPVYHINGAVVTVIAPLLSRGTVVMPHRFSVSNFWEQLSQYNCTWFSVVPTIISYLLNSTDLAGKNLDLSRVRFGRSASSALPPALHKAFEEKFNISIIETMGLTETAAPIFSNPLDPAKRKYGSPGCAVGNEAKIVDREGNEVPYGTQGEIVVRGENVMKQYYKAPDITAKAIEPDGWLHTGDIGYMDADGFVFVTGRIKELIIKGGENIAPREIDEALYCHPAVLDCAAVGIPDDHYGEEIMCCVVLKPGCHATEQELQNHCRELLGKFKTPKLIRLLEELPKGPSGKIQRMKLREML</sequence>
<dbReference type="Pfam" id="PF13193">
    <property type="entry name" value="AMP-binding_C"/>
    <property type="match status" value="1"/>
</dbReference>
<dbReference type="AlphaFoldDB" id="A0A3A4NZ66"/>
<dbReference type="EMBL" id="QZKU01000042">
    <property type="protein sequence ID" value="RJP23865.1"/>
    <property type="molecule type" value="Genomic_DNA"/>
</dbReference>
<evidence type="ECO:0000259" key="4">
    <source>
        <dbReference type="Pfam" id="PF13193"/>
    </source>
</evidence>
<proteinExistence type="inferred from homology"/>
<comment type="similarity">
    <text evidence="1">Belongs to the ATP-dependent AMP-binding enzyme family.</text>
</comment>
<dbReference type="InterPro" id="IPR045851">
    <property type="entry name" value="AMP-bd_C_sf"/>
</dbReference>
<evidence type="ECO:0000256" key="2">
    <source>
        <dbReference type="ARBA" id="ARBA00022598"/>
    </source>
</evidence>
<evidence type="ECO:0000313" key="6">
    <source>
        <dbReference type="Proteomes" id="UP000265882"/>
    </source>
</evidence>
<protein>
    <submittedName>
        <fullName evidence="5">Long-chain fatty acid--CoA ligase</fullName>
    </submittedName>
</protein>
<dbReference type="Proteomes" id="UP000265882">
    <property type="component" value="Unassembled WGS sequence"/>
</dbReference>
<dbReference type="Gene3D" id="3.40.50.12780">
    <property type="entry name" value="N-terminal domain of ligase-like"/>
    <property type="match status" value="1"/>
</dbReference>
<dbReference type="GO" id="GO:0031956">
    <property type="term" value="F:medium-chain fatty acid-CoA ligase activity"/>
    <property type="evidence" value="ECO:0007669"/>
    <property type="project" value="TreeGrafter"/>
</dbReference>
<dbReference type="PANTHER" id="PTHR43201:SF5">
    <property type="entry name" value="MEDIUM-CHAIN ACYL-COA LIGASE ACSF2, MITOCHONDRIAL"/>
    <property type="match status" value="1"/>
</dbReference>
<evidence type="ECO:0000259" key="3">
    <source>
        <dbReference type="Pfam" id="PF00501"/>
    </source>
</evidence>
<dbReference type="PROSITE" id="PS00455">
    <property type="entry name" value="AMP_BINDING"/>
    <property type="match status" value="1"/>
</dbReference>
<dbReference type="GO" id="GO:0006631">
    <property type="term" value="P:fatty acid metabolic process"/>
    <property type="evidence" value="ECO:0007669"/>
    <property type="project" value="TreeGrafter"/>
</dbReference>
<dbReference type="InterPro" id="IPR000873">
    <property type="entry name" value="AMP-dep_synth/lig_dom"/>
</dbReference>
<dbReference type="InterPro" id="IPR020845">
    <property type="entry name" value="AMP-binding_CS"/>
</dbReference>
<accession>A0A3A4NZ66</accession>
<dbReference type="Pfam" id="PF00501">
    <property type="entry name" value="AMP-binding"/>
    <property type="match status" value="1"/>
</dbReference>
<evidence type="ECO:0000256" key="1">
    <source>
        <dbReference type="ARBA" id="ARBA00006432"/>
    </source>
</evidence>
<dbReference type="InterPro" id="IPR025110">
    <property type="entry name" value="AMP-bd_C"/>
</dbReference>
<keyword evidence="2 5" id="KW-0436">Ligase</keyword>
<organism evidence="5 6">
    <name type="scientific">Abyssobacteria bacterium (strain SURF_5)</name>
    <dbReference type="NCBI Taxonomy" id="2093360"/>
    <lineage>
        <taxon>Bacteria</taxon>
        <taxon>Pseudomonadati</taxon>
        <taxon>Candidatus Hydrogenedentota</taxon>
        <taxon>Candidatus Abyssobacteria</taxon>
    </lineage>
</organism>
<name>A0A3A4NZ66_ABYX5</name>
<reference evidence="5 6" key="1">
    <citation type="journal article" date="2017" name="ISME J.">
        <title>Energy and carbon metabolisms in a deep terrestrial subsurface fluid microbial community.</title>
        <authorList>
            <person name="Momper L."/>
            <person name="Jungbluth S.P."/>
            <person name="Lee M.D."/>
            <person name="Amend J.P."/>
        </authorList>
    </citation>
    <scope>NUCLEOTIDE SEQUENCE [LARGE SCALE GENOMIC DNA]</scope>
    <source>
        <strain evidence="5">SURF_5</strain>
    </source>
</reference>
<dbReference type="PANTHER" id="PTHR43201">
    <property type="entry name" value="ACYL-COA SYNTHETASE"/>
    <property type="match status" value="1"/>
</dbReference>
<gene>
    <name evidence="5" type="ORF">C4520_05335</name>
</gene>